<evidence type="ECO:0000256" key="8">
    <source>
        <dbReference type="SAM" id="MobiDB-lite"/>
    </source>
</evidence>
<comment type="catalytic activity">
    <reaction evidence="1">
        <text>S-ubiquitinyl-[E2 ubiquitin-conjugating enzyme]-L-cysteine + [acceptor protein]-L-lysine = [E2 ubiquitin-conjugating enzyme]-L-cysteine + N(6)-ubiquitinyl-[acceptor protein]-L-lysine.</text>
        <dbReference type="EC" id="2.3.2.27"/>
    </reaction>
</comment>
<comment type="caution">
    <text evidence="10">The sequence shown here is derived from an EMBL/GenBank/DDBJ whole genome shotgun (WGS) entry which is preliminary data.</text>
</comment>
<dbReference type="AlphaFoldDB" id="A0AAD6EQ09"/>
<name>A0AAD6EQ09_9POAL</name>
<dbReference type="InterPro" id="IPR013083">
    <property type="entry name" value="Znf_RING/FYVE/PHD"/>
</dbReference>
<dbReference type="EMBL" id="JAMRDG010000001">
    <property type="protein sequence ID" value="KAJ3696881.1"/>
    <property type="molecule type" value="Genomic_DNA"/>
</dbReference>
<feature type="compositionally biased region" description="Low complexity" evidence="8">
    <location>
        <begin position="716"/>
        <end position="750"/>
    </location>
</feature>
<dbReference type="GO" id="GO:0061630">
    <property type="term" value="F:ubiquitin protein ligase activity"/>
    <property type="evidence" value="ECO:0007669"/>
    <property type="project" value="UniProtKB-EC"/>
</dbReference>
<sequence length="786" mass="86808">MDYLDATDDFVPSGNWRLHGGLCQQLWPPVQKLLTVFPLVEAARPGSAPGIQALSFVHVGIHKSKELLQHCSECSKLYLAVTANSLLTKFEKERSGLVDNVKILEDLVVSELRSQLVEIRVELEAAVFSLDESEKQIGEELFKLIQNDPSIPTTSAGTAHEIELELFYQAATKLGINSYKTALIERRSLKKLLEQASKEEDKLKEKVVACLLKLMQNYSKLYRTEGDPDSSCSTPRSDDGDQMKSGSEIESLAANSQVLNASEEHSGRIPAPPEELKCPISLQLMYDPVVISSGQTFERVCIEKWFQAGYTTCPKTREHLMHINLTPNSCVKSLIANWCKQNGVPVPANPPVSPDITPFQHAFSELGAAVSISDREIVKIEEEEDVGQKYQRWMETLTLTESYGWEEKKLAVLEIRYHLKDDVKARTDMGNDGFVDPLVMFLREALAHKDEKSQEIGALALFNLAVNNNRNKETMIAAGIIPLMDEMLDGTTWPTVEAAVALYLNITCLRASRPLLVQARLTAFLIDSIHSDTPLSHTCRLDVFHALFNLLNHTSNIPVLLDLGILPSMHPLVKAKTGWADKAMSMLALIAQEPSGNSAIRKTPGLISSVAAMLDSEEPTETEQSVSCLLALCNGDQRCIPMVLQQGPIPQLVMLASFGSARSKDRAQQLLKIFRNMRSRECDQERAQQQPDRLQVEEPEIQEVGTNSPQERVRSNARAAASRSPGVTGNLSGTSNPSGSGNSSGSGNNNDVEDEVSKGLSGSRSRRFGRAVTSFLKPKQHTRKTK</sequence>
<comment type="pathway">
    <text evidence="2">Protein modification; protein ubiquitination.</text>
</comment>
<dbReference type="SUPFAM" id="SSF48371">
    <property type="entry name" value="ARM repeat"/>
    <property type="match status" value="1"/>
</dbReference>
<keyword evidence="4" id="KW-0808">Transferase</keyword>
<feature type="region of interest" description="Disordered" evidence="8">
    <location>
        <begin position="682"/>
        <end position="786"/>
    </location>
</feature>
<keyword evidence="6" id="KW-0833">Ubl conjugation pathway</keyword>
<evidence type="ECO:0000313" key="10">
    <source>
        <dbReference type="EMBL" id="KAJ3696881.1"/>
    </source>
</evidence>
<keyword evidence="5" id="KW-0677">Repeat</keyword>
<dbReference type="InterPro" id="IPR016024">
    <property type="entry name" value="ARM-type_fold"/>
</dbReference>
<reference evidence="10 11" key="1">
    <citation type="journal article" date="2022" name="Cell">
        <title>Repeat-based holocentromeres influence genome architecture and karyotype evolution.</title>
        <authorList>
            <person name="Hofstatter P.G."/>
            <person name="Thangavel G."/>
            <person name="Lux T."/>
            <person name="Neumann P."/>
            <person name="Vondrak T."/>
            <person name="Novak P."/>
            <person name="Zhang M."/>
            <person name="Costa L."/>
            <person name="Castellani M."/>
            <person name="Scott A."/>
            <person name="Toegelov H."/>
            <person name="Fuchs J."/>
            <person name="Mata-Sucre Y."/>
            <person name="Dias Y."/>
            <person name="Vanzela A.L.L."/>
            <person name="Huettel B."/>
            <person name="Almeida C.C.S."/>
            <person name="Simkova H."/>
            <person name="Souza G."/>
            <person name="Pedrosa-Harand A."/>
            <person name="Macas J."/>
            <person name="Mayer K.F.X."/>
            <person name="Houben A."/>
            <person name="Marques A."/>
        </authorList>
    </citation>
    <scope>NUCLEOTIDE SEQUENCE [LARGE SCALE GENOMIC DNA]</scope>
    <source>
        <strain evidence="10">RhyTen1mFocal</strain>
    </source>
</reference>
<dbReference type="InterPro" id="IPR011989">
    <property type="entry name" value="ARM-like"/>
</dbReference>
<evidence type="ECO:0000313" key="11">
    <source>
        <dbReference type="Proteomes" id="UP001210211"/>
    </source>
</evidence>
<dbReference type="InterPro" id="IPR003613">
    <property type="entry name" value="Ubox_domain"/>
</dbReference>
<dbReference type="InterPro" id="IPR045210">
    <property type="entry name" value="RING-Ubox_PUB"/>
</dbReference>
<evidence type="ECO:0000259" key="9">
    <source>
        <dbReference type="PROSITE" id="PS51698"/>
    </source>
</evidence>
<dbReference type="SMART" id="SM00504">
    <property type="entry name" value="Ubox"/>
    <property type="match status" value="1"/>
</dbReference>
<gene>
    <name evidence="10" type="ORF">LUZ61_000586</name>
</gene>
<evidence type="ECO:0000256" key="3">
    <source>
        <dbReference type="ARBA" id="ARBA00012483"/>
    </source>
</evidence>
<evidence type="ECO:0000256" key="2">
    <source>
        <dbReference type="ARBA" id="ARBA00004906"/>
    </source>
</evidence>
<dbReference type="Pfam" id="PF25598">
    <property type="entry name" value="ARM_PUB"/>
    <property type="match status" value="1"/>
</dbReference>
<feature type="coiled-coil region" evidence="7">
    <location>
        <begin position="179"/>
        <end position="209"/>
    </location>
</feature>
<evidence type="ECO:0000256" key="7">
    <source>
        <dbReference type="SAM" id="Coils"/>
    </source>
</evidence>
<accession>A0AAD6EQ09</accession>
<evidence type="ECO:0000256" key="6">
    <source>
        <dbReference type="ARBA" id="ARBA00022786"/>
    </source>
</evidence>
<dbReference type="InterPro" id="IPR058678">
    <property type="entry name" value="ARM_PUB"/>
</dbReference>
<dbReference type="PANTHER" id="PTHR23315:SF284">
    <property type="entry name" value="U-BOX DOMAIN-CONTAINING PROTEIN 7"/>
    <property type="match status" value="1"/>
</dbReference>
<dbReference type="Gene3D" id="3.30.40.10">
    <property type="entry name" value="Zinc/RING finger domain, C3HC4 (zinc finger)"/>
    <property type="match status" value="1"/>
</dbReference>
<dbReference type="Proteomes" id="UP001210211">
    <property type="component" value="Unassembled WGS sequence"/>
</dbReference>
<dbReference type="Gene3D" id="1.25.10.10">
    <property type="entry name" value="Leucine-rich Repeat Variant"/>
    <property type="match status" value="1"/>
</dbReference>
<protein>
    <recommendedName>
        <fullName evidence="3">RING-type E3 ubiquitin transferase</fullName>
        <ecNumber evidence="3">2.3.2.27</ecNumber>
    </recommendedName>
</protein>
<feature type="domain" description="U-box" evidence="9">
    <location>
        <begin position="271"/>
        <end position="345"/>
    </location>
</feature>
<evidence type="ECO:0000256" key="4">
    <source>
        <dbReference type="ARBA" id="ARBA00022679"/>
    </source>
</evidence>
<dbReference type="PROSITE" id="PS51698">
    <property type="entry name" value="U_BOX"/>
    <property type="match status" value="1"/>
</dbReference>
<feature type="region of interest" description="Disordered" evidence="8">
    <location>
        <begin position="224"/>
        <end position="245"/>
    </location>
</feature>
<dbReference type="SUPFAM" id="SSF57850">
    <property type="entry name" value="RING/U-box"/>
    <property type="match status" value="1"/>
</dbReference>
<organism evidence="10 11">
    <name type="scientific">Rhynchospora tenuis</name>
    <dbReference type="NCBI Taxonomy" id="198213"/>
    <lineage>
        <taxon>Eukaryota</taxon>
        <taxon>Viridiplantae</taxon>
        <taxon>Streptophyta</taxon>
        <taxon>Embryophyta</taxon>
        <taxon>Tracheophyta</taxon>
        <taxon>Spermatophyta</taxon>
        <taxon>Magnoliopsida</taxon>
        <taxon>Liliopsida</taxon>
        <taxon>Poales</taxon>
        <taxon>Cyperaceae</taxon>
        <taxon>Cyperoideae</taxon>
        <taxon>Rhynchosporeae</taxon>
        <taxon>Rhynchospora</taxon>
    </lineage>
</organism>
<dbReference type="EC" id="2.3.2.27" evidence="3"/>
<evidence type="ECO:0000256" key="5">
    <source>
        <dbReference type="ARBA" id="ARBA00022737"/>
    </source>
</evidence>
<keyword evidence="11" id="KW-1185">Reference proteome</keyword>
<dbReference type="GO" id="GO:0016567">
    <property type="term" value="P:protein ubiquitination"/>
    <property type="evidence" value="ECO:0007669"/>
    <property type="project" value="InterPro"/>
</dbReference>
<proteinExistence type="predicted"/>
<evidence type="ECO:0000256" key="1">
    <source>
        <dbReference type="ARBA" id="ARBA00000900"/>
    </source>
</evidence>
<dbReference type="Pfam" id="PF04564">
    <property type="entry name" value="U-box"/>
    <property type="match status" value="1"/>
</dbReference>
<dbReference type="FunFam" id="3.30.40.10:FF:000114">
    <property type="entry name" value="RING-type E3 ubiquitin transferase"/>
    <property type="match status" value="1"/>
</dbReference>
<dbReference type="PANTHER" id="PTHR23315">
    <property type="entry name" value="U BOX DOMAIN-CONTAINING"/>
    <property type="match status" value="1"/>
</dbReference>
<dbReference type="CDD" id="cd16664">
    <property type="entry name" value="RING-Ubox_PUB"/>
    <property type="match status" value="1"/>
</dbReference>
<keyword evidence="7" id="KW-0175">Coiled coil</keyword>